<evidence type="ECO:0000256" key="2">
    <source>
        <dbReference type="ARBA" id="ARBA00012621"/>
    </source>
</evidence>
<dbReference type="EC" id="2.4.99.12" evidence="2 9"/>
<evidence type="ECO:0000256" key="9">
    <source>
        <dbReference type="RuleBase" id="RU365103"/>
    </source>
</evidence>
<dbReference type="InterPro" id="IPR038107">
    <property type="entry name" value="Glycos_transf_N_sf"/>
</dbReference>
<keyword evidence="4 9" id="KW-0808">Transferase</keyword>
<dbReference type="UniPathway" id="UPA00958"/>
<dbReference type="SUPFAM" id="SSF53756">
    <property type="entry name" value="UDP-Glycosyltransferase/glycogen phosphorylase"/>
    <property type="match status" value="1"/>
</dbReference>
<keyword evidence="12" id="KW-1185">Reference proteome</keyword>
<sequence>MEWLVSRSLNLGYLALLLVASPWILWNRLVHGKYREGFREKVLGDLRLSQTMEASSDNRRPLWLHAVSVGEVLLLKPLIADWIRLDPQAPLVLTVTTQTGRGVAEKMIRDLDAKQIEVRYFPLDFSWSVNRAIRQLQPLAIVLVELEIWPNLVLAARQQAVPVMVINGRLSERSFRGYFRFAGFFRWLLKGISCVGAQTKEYASRFEKLGVPASRVVVTGNLKYDRLETCRQNPRTIALREHFGFQPEDIVWIAGSTQHPEEALAIDAWLSLRNEFPDLQLMIVPRHRERFEEVAQLILAKGCQPLRRTSPISHHPRHNELPPVRLLDTLGELGAAWGLADLAFVGGSLTNRGGQNMIEPAGYGAALFFGPNTQNFKQTVDLLLANQAASVVSSGVDLAPFVRKLLENPQLRILQGQAAQQIVLDQSGAVEKTLELITTHSKTLKTGGSGGLGNLSAGIIHDHAA</sequence>
<comment type="pathway">
    <text evidence="1 9">Bacterial outer membrane biogenesis; LPS core biosynthesis.</text>
</comment>
<dbReference type="Gene3D" id="3.40.50.11720">
    <property type="entry name" value="3-Deoxy-D-manno-octulosonic-acid transferase, N-terminal domain"/>
    <property type="match status" value="1"/>
</dbReference>
<evidence type="ECO:0000256" key="4">
    <source>
        <dbReference type="ARBA" id="ARBA00022679"/>
    </source>
</evidence>
<dbReference type="PANTHER" id="PTHR42755:SF1">
    <property type="entry name" value="3-DEOXY-D-MANNO-OCTULOSONIC ACID TRANSFERASE, MITOCHONDRIAL-RELATED"/>
    <property type="match status" value="1"/>
</dbReference>
<feature type="site" description="Transition state stabilizer" evidence="8">
    <location>
        <position position="145"/>
    </location>
</feature>
<evidence type="ECO:0000313" key="12">
    <source>
        <dbReference type="Proteomes" id="UP000094828"/>
    </source>
</evidence>
<evidence type="ECO:0000313" key="11">
    <source>
        <dbReference type="EMBL" id="ODA36351.1"/>
    </source>
</evidence>
<dbReference type="Proteomes" id="UP000094828">
    <property type="component" value="Unassembled WGS sequence"/>
</dbReference>
<evidence type="ECO:0000256" key="8">
    <source>
        <dbReference type="PIRSR" id="PIRSR639901-2"/>
    </source>
</evidence>
<feature type="site" description="Transition state stabilizer" evidence="8">
    <location>
        <position position="223"/>
    </location>
</feature>
<proteinExistence type="inferred from homology"/>
<keyword evidence="9" id="KW-0472">Membrane</keyword>
<dbReference type="GO" id="GO:0009244">
    <property type="term" value="P:lipopolysaccharide core region biosynthetic process"/>
    <property type="evidence" value="ECO:0007669"/>
    <property type="project" value="UniProtKB-UniRule"/>
</dbReference>
<comment type="subcellular location">
    <subcellularLocation>
        <location evidence="9">Cell membrane</location>
    </subcellularLocation>
</comment>
<feature type="active site" description="Proton acceptor" evidence="7">
    <location>
        <position position="71"/>
    </location>
</feature>
<keyword evidence="9" id="KW-1133">Transmembrane helix</keyword>
<keyword evidence="9" id="KW-1003">Cell membrane</keyword>
<accession>A0A1C3ESV6</accession>
<name>A0A1C3ESV6_9PLAN</name>
<comment type="caution">
    <text evidence="11">The sequence shown here is derived from an EMBL/GenBank/DDBJ whole genome shotgun (WGS) entry which is preliminary data.</text>
</comment>
<evidence type="ECO:0000256" key="1">
    <source>
        <dbReference type="ARBA" id="ARBA00004713"/>
    </source>
</evidence>
<dbReference type="InterPro" id="IPR007507">
    <property type="entry name" value="Glycos_transf_N"/>
</dbReference>
<evidence type="ECO:0000256" key="3">
    <source>
        <dbReference type="ARBA" id="ARBA00019077"/>
    </source>
</evidence>
<feature type="transmembrane region" description="Helical" evidence="9">
    <location>
        <begin position="12"/>
        <end position="30"/>
    </location>
</feature>
<dbReference type="PANTHER" id="PTHR42755">
    <property type="entry name" value="3-DEOXY-MANNO-OCTULOSONATE CYTIDYLYLTRANSFERASE"/>
    <property type="match status" value="1"/>
</dbReference>
<organism evidence="11 12">
    <name type="scientific">Planctopirus hydrillae</name>
    <dbReference type="NCBI Taxonomy" id="1841610"/>
    <lineage>
        <taxon>Bacteria</taxon>
        <taxon>Pseudomonadati</taxon>
        <taxon>Planctomycetota</taxon>
        <taxon>Planctomycetia</taxon>
        <taxon>Planctomycetales</taxon>
        <taxon>Planctomycetaceae</taxon>
        <taxon>Planctopirus</taxon>
    </lineage>
</organism>
<gene>
    <name evidence="11" type="ORF">A6X21_16215</name>
</gene>
<evidence type="ECO:0000256" key="5">
    <source>
        <dbReference type="ARBA" id="ARBA00031445"/>
    </source>
</evidence>
<keyword evidence="9" id="KW-0812">Transmembrane</keyword>
<protein>
    <recommendedName>
        <fullName evidence="3 9">3-deoxy-D-manno-octulosonic acid transferase</fullName>
        <shortName evidence="9">Kdo transferase</shortName>
        <ecNumber evidence="2 9">2.4.99.12</ecNumber>
    </recommendedName>
    <alternativeName>
        <fullName evidence="5 9">Lipid IV(A) 3-deoxy-D-manno-octulosonic acid transferase</fullName>
    </alternativeName>
</protein>
<dbReference type="GO" id="GO:0005886">
    <property type="term" value="C:plasma membrane"/>
    <property type="evidence" value="ECO:0007669"/>
    <property type="project" value="UniProtKB-SubCell"/>
</dbReference>
<dbReference type="STRING" id="1841610.A6X21_16215"/>
<dbReference type="AlphaFoldDB" id="A0A1C3ESV6"/>
<dbReference type="EMBL" id="LYDR01000027">
    <property type="protein sequence ID" value="ODA36351.1"/>
    <property type="molecule type" value="Genomic_DNA"/>
</dbReference>
<dbReference type="Gene3D" id="3.40.50.2000">
    <property type="entry name" value="Glycogen Phosphorylase B"/>
    <property type="match status" value="1"/>
</dbReference>
<comment type="catalytic activity">
    <reaction evidence="6 9">
        <text>lipid IVA (E. coli) + CMP-3-deoxy-beta-D-manno-octulosonate = alpha-Kdo-(2-&gt;6)-lipid IVA (E. coli) + CMP + H(+)</text>
        <dbReference type="Rhea" id="RHEA:28066"/>
        <dbReference type="ChEBI" id="CHEBI:15378"/>
        <dbReference type="ChEBI" id="CHEBI:58603"/>
        <dbReference type="ChEBI" id="CHEBI:60364"/>
        <dbReference type="ChEBI" id="CHEBI:60377"/>
        <dbReference type="ChEBI" id="CHEBI:85987"/>
        <dbReference type="EC" id="2.4.99.12"/>
    </reaction>
</comment>
<feature type="domain" description="3-deoxy-D-manno-octulosonic-acid transferase N-terminal" evidence="10">
    <location>
        <begin position="56"/>
        <end position="225"/>
    </location>
</feature>
<comment type="similarity">
    <text evidence="9">Belongs to the glycosyltransferase group 1 family.</text>
</comment>
<keyword evidence="9" id="KW-0448">Lipopolysaccharide biosynthesis</keyword>
<dbReference type="RefSeq" id="WP_068845659.1">
    <property type="nucleotide sequence ID" value="NZ_LYDR01000027.1"/>
</dbReference>
<dbReference type="GO" id="GO:0043842">
    <property type="term" value="F:Kdo transferase activity"/>
    <property type="evidence" value="ECO:0007669"/>
    <property type="project" value="UniProtKB-EC"/>
</dbReference>
<dbReference type="Pfam" id="PF04413">
    <property type="entry name" value="Glycos_transf_N"/>
    <property type="match status" value="1"/>
</dbReference>
<evidence type="ECO:0000256" key="7">
    <source>
        <dbReference type="PIRSR" id="PIRSR639901-1"/>
    </source>
</evidence>
<reference evidence="11 12" key="1">
    <citation type="submission" date="2016-05" db="EMBL/GenBank/DDBJ databases">
        <title>Genomic and physiological characterization of Planctopirus sp. isolated from fresh water lake.</title>
        <authorList>
            <person name="Subhash Y."/>
            <person name="Ramana C."/>
        </authorList>
    </citation>
    <scope>NUCLEOTIDE SEQUENCE [LARGE SCALE GENOMIC DNA]</scope>
    <source>
        <strain evidence="11 12">JC280</strain>
    </source>
</reference>
<dbReference type="GO" id="GO:0009245">
    <property type="term" value="P:lipid A biosynthetic process"/>
    <property type="evidence" value="ECO:0007669"/>
    <property type="project" value="TreeGrafter"/>
</dbReference>
<evidence type="ECO:0000259" key="10">
    <source>
        <dbReference type="Pfam" id="PF04413"/>
    </source>
</evidence>
<comment type="function">
    <text evidence="9">Involved in lipopolysaccharide (LPS) biosynthesis. Catalyzes the transfer of 3-deoxy-D-manno-octulosonate (Kdo) residue(s) from CMP-Kdo to lipid IV(A), the tetraacyldisaccharide-1,4'-bisphosphate precursor of lipid A.</text>
</comment>
<evidence type="ECO:0000256" key="6">
    <source>
        <dbReference type="ARBA" id="ARBA00049183"/>
    </source>
</evidence>
<dbReference type="OrthoDB" id="9789797at2"/>
<dbReference type="InterPro" id="IPR039901">
    <property type="entry name" value="Kdotransferase"/>
</dbReference>